<organism evidence="2 3">
    <name type="scientific">Lutibacter oceani</name>
    <dbReference type="NCBI Taxonomy" id="1853311"/>
    <lineage>
        <taxon>Bacteria</taxon>
        <taxon>Pseudomonadati</taxon>
        <taxon>Bacteroidota</taxon>
        <taxon>Flavobacteriia</taxon>
        <taxon>Flavobacteriales</taxon>
        <taxon>Flavobacteriaceae</taxon>
        <taxon>Lutibacter</taxon>
    </lineage>
</organism>
<evidence type="ECO:0000313" key="2">
    <source>
        <dbReference type="EMBL" id="REE81880.1"/>
    </source>
</evidence>
<dbReference type="OrthoDB" id="1493774at2"/>
<reference evidence="2 3" key="1">
    <citation type="submission" date="2018-08" db="EMBL/GenBank/DDBJ databases">
        <title>Genomic Encyclopedia of Type Strains, Phase III (KMG-III): the genomes of soil and plant-associated and newly described type strains.</title>
        <authorList>
            <person name="Whitman W."/>
        </authorList>
    </citation>
    <scope>NUCLEOTIDE SEQUENCE [LARGE SCALE GENOMIC DNA]</scope>
    <source>
        <strain evidence="2 3">325-5</strain>
    </source>
</reference>
<dbReference type="EMBL" id="QTTQ01000010">
    <property type="protein sequence ID" value="REE81880.1"/>
    <property type="molecule type" value="Genomic_DNA"/>
</dbReference>
<accession>A0A3D9RPP3</accession>
<feature type="transmembrane region" description="Helical" evidence="1">
    <location>
        <begin position="6"/>
        <end position="27"/>
    </location>
</feature>
<dbReference type="InterPro" id="IPR008620">
    <property type="entry name" value="FixH"/>
</dbReference>
<dbReference type="Pfam" id="PF05751">
    <property type="entry name" value="FixH"/>
    <property type="match status" value="1"/>
</dbReference>
<comment type="caution">
    <text evidence="2">The sequence shown here is derived from an EMBL/GenBank/DDBJ whole genome shotgun (WGS) entry which is preliminary data.</text>
</comment>
<gene>
    <name evidence="2" type="ORF">BX611_1421</name>
</gene>
<proteinExistence type="predicted"/>
<dbReference type="Proteomes" id="UP000256429">
    <property type="component" value="Unassembled WGS sequence"/>
</dbReference>
<evidence type="ECO:0000313" key="3">
    <source>
        <dbReference type="Proteomes" id="UP000256429"/>
    </source>
</evidence>
<protein>
    <submittedName>
        <fullName evidence="2">FixH protein</fullName>
    </submittedName>
</protein>
<dbReference type="AlphaFoldDB" id="A0A3D9RPP3"/>
<keyword evidence="1" id="KW-0472">Membrane</keyword>
<keyword evidence="1" id="KW-1133">Transmembrane helix</keyword>
<dbReference type="RefSeq" id="WP_115879563.1">
    <property type="nucleotide sequence ID" value="NZ_QTTQ01000010.1"/>
</dbReference>
<sequence>MKLKITWPAAIIFSIVAFMVFILSFVYKVTFLPEYDHHLVSEEYYKDELNYQKEIDKENKGIALNENVIVKKVTEGLLITFPKEFNPSDITGTISFKRLSNDKIDFNEPIKLVTNEFLIKDENLVEGRWDVKIEWSVFDDTYLFKEKLMY</sequence>
<name>A0A3D9RPP3_9FLAO</name>
<evidence type="ECO:0000256" key="1">
    <source>
        <dbReference type="SAM" id="Phobius"/>
    </source>
</evidence>
<keyword evidence="1" id="KW-0812">Transmembrane</keyword>
<keyword evidence="3" id="KW-1185">Reference proteome</keyword>